<evidence type="ECO:0000256" key="3">
    <source>
        <dbReference type="ARBA" id="ARBA00022527"/>
    </source>
</evidence>
<keyword evidence="6" id="KW-0418">Kinase</keyword>
<dbReference type="GO" id="GO:0005524">
    <property type="term" value="F:ATP binding"/>
    <property type="evidence" value="ECO:0007669"/>
    <property type="project" value="UniProtKB-KW"/>
</dbReference>
<evidence type="ECO:0000256" key="1">
    <source>
        <dbReference type="ARBA" id="ARBA00004340"/>
    </source>
</evidence>
<name>A0A914RHH4_PAREQ</name>
<keyword evidence="7" id="KW-0067">ATP-binding</keyword>
<dbReference type="WBParaSite" id="PEQ_0000598601-mRNA-1">
    <property type="protein sequence ID" value="PEQ_0000598601-mRNA-1"/>
    <property type="gene ID" value="PEQ_0000598601"/>
</dbReference>
<dbReference type="Gene3D" id="1.10.510.10">
    <property type="entry name" value="Transferase(Phosphotransferase) domain 1"/>
    <property type="match status" value="1"/>
</dbReference>
<dbReference type="Proteomes" id="UP000887564">
    <property type="component" value="Unplaced"/>
</dbReference>
<comment type="subcellular location">
    <subcellularLocation>
        <location evidence="1">Host cell</location>
    </subcellularLocation>
</comment>
<reference evidence="11" key="1">
    <citation type="submission" date="2022-11" db="UniProtKB">
        <authorList>
            <consortium name="WormBaseParasite"/>
        </authorList>
    </citation>
    <scope>IDENTIFICATION</scope>
</reference>
<dbReference type="PANTHER" id="PTHR22984">
    <property type="entry name" value="SERINE/THREONINE-PROTEIN KINASE PIM"/>
    <property type="match status" value="1"/>
</dbReference>
<dbReference type="InterPro" id="IPR011009">
    <property type="entry name" value="Kinase-like_dom_sf"/>
</dbReference>
<evidence type="ECO:0000256" key="8">
    <source>
        <dbReference type="ARBA" id="ARBA00047899"/>
    </source>
</evidence>
<dbReference type="GO" id="GO:0005737">
    <property type="term" value="C:cytoplasm"/>
    <property type="evidence" value="ECO:0007669"/>
    <property type="project" value="TreeGrafter"/>
</dbReference>
<evidence type="ECO:0000256" key="7">
    <source>
        <dbReference type="ARBA" id="ARBA00022840"/>
    </source>
</evidence>
<sequence length="112" mass="12515">MVDLRTGRLKLIDFGSSRFLKSKNEPRHELNGMTKSTYTSGEVIGIANRLQTLAQPVCGTPHDVCLSGTVLQVHKDAEDESSCCDLIEGCLDHNPSTRYTLQDILEHPWMQD</sequence>
<protein>
    <recommendedName>
        <fullName evidence="2">non-specific serine/threonine protein kinase</fullName>
        <ecNumber evidence="2">2.7.11.1</ecNumber>
    </recommendedName>
</protein>
<evidence type="ECO:0000256" key="9">
    <source>
        <dbReference type="ARBA" id="ARBA00048679"/>
    </source>
</evidence>
<evidence type="ECO:0000256" key="5">
    <source>
        <dbReference type="ARBA" id="ARBA00022741"/>
    </source>
</evidence>
<dbReference type="PANTHER" id="PTHR22984:SF25">
    <property type="entry name" value="PROTEIN KINASE DOMAIN-CONTAINING PROTEIN"/>
    <property type="match status" value="1"/>
</dbReference>
<dbReference type="GO" id="GO:0043657">
    <property type="term" value="C:host cell"/>
    <property type="evidence" value="ECO:0007669"/>
    <property type="project" value="UniProtKB-SubCell"/>
</dbReference>
<dbReference type="EC" id="2.7.11.1" evidence="2"/>
<keyword evidence="4" id="KW-0808">Transferase</keyword>
<keyword evidence="3" id="KW-0723">Serine/threonine-protein kinase</keyword>
<dbReference type="InterPro" id="IPR051138">
    <property type="entry name" value="PIM_Ser/Thr_kinase"/>
</dbReference>
<evidence type="ECO:0000313" key="10">
    <source>
        <dbReference type="Proteomes" id="UP000887564"/>
    </source>
</evidence>
<keyword evidence="5" id="KW-0547">Nucleotide-binding</keyword>
<evidence type="ECO:0000313" key="11">
    <source>
        <dbReference type="WBParaSite" id="PEQ_0000598601-mRNA-1"/>
    </source>
</evidence>
<comment type="catalytic activity">
    <reaction evidence="9">
        <text>L-seryl-[protein] + ATP = O-phospho-L-seryl-[protein] + ADP + H(+)</text>
        <dbReference type="Rhea" id="RHEA:17989"/>
        <dbReference type="Rhea" id="RHEA-COMP:9863"/>
        <dbReference type="Rhea" id="RHEA-COMP:11604"/>
        <dbReference type="ChEBI" id="CHEBI:15378"/>
        <dbReference type="ChEBI" id="CHEBI:29999"/>
        <dbReference type="ChEBI" id="CHEBI:30616"/>
        <dbReference type="ChEBI" id="CHEBI:83421"/>
        <dbReference type="ChEBI" id="CHEBI:456216"/>
        <dbReference type="EC" id="2.7.11.1"/>
    </reaction>
</comment>
<dbReference type="SUPFAM" id="SSF56112">
    <property type="entry name" value="Protein kinase-like (PK-like)"/>
    <property type="match status" value="1"/>
</dbReference>
<dbReference type="GO" id="GO:0004674">
    <property type="term" value="F:protein serine/threonine kinase activity"/>
    <property type="evidence" value="ECO:0007669"/>
    <property type="project" value="UniProtKB-KW"/>
</dbReference>
<evidence type="ECO:0000256" key="2">
    <source>
        <dbReference type="ARBA" id="ARBA00012513"/>
    </source>
</evidence>
<proteinExistence type="predicted"/>
<dbReference type="AlphaFoldDB" id="A0A914RHH4"/>
<comment type="catalytic activity">
    <reaction evidence="8">
        <text>L-threonyl-[protein] + ATP = O-phospho-L-threonyl-[protein] + ADP + H(+)</text>
        <dbReference type="Rhea" id="RHEA:46608"/>
        <dbReference type="Rhea" id="RHEA-COMP:11060"/>
        <dbReference type="Rhea" id="RHEA-COMP:11605"/>
        <dbReference type="ChEBI" id="CHEBI:15378"/>
        <dbReference type="ChEBI" id="CHEBI:30013"/>
        <dbReference type="ChEBI" id="CHEBI:30616"/>
        <dbReference type="ChEBI" id="CHEBI:61977"/>
        <dbReference type="ChEBI" id="CHEBI:456216"/>
        <dbReference type="EC" id="2.7.11.1"/>
    </reaction>
</comment>
<keyword evidence="10" id="KW-1185">Reference proteome</keyword>
<organism evidence="10 11">
    <name type="scientific">Parascaris equorum</name>
    <name type="common">Equine roundworm</name>
    <dbReference type="NCBI Taxonomy" id="6256"/>
    <lineage>
        <taxon>Eukaryota</taxon>
        <taxon>Metazoa</taxon>
        <taxon>Ecdysozoa</taxon>
        <taxon>Nematoda</taxon>
        <taxon>Chromadorea</taxon>
        <taxon>Rhabditida</taxon>
        <taxon>Spirurina</taxon>
        <taxon>Ascaridomorpha</taxon>
        <taxon>Ascaridoidea</taxon>
        <taxon>Ascarididae</taxon>
        <taxon>Parascaris</taxon>
    </lineage>
</organism>
<evidence type="ECO:0000256" key="4">
    <source>
        <dbReference type="ARBA" id="ARBA00022679"/>
    </source>
</evidence>
<evidence type="ECO:0000256" key="6">
    <source>
        <dbReference type="ARBA" id="ARBA00022777"/>
    </source>
</evidence>
<accession>A0A914RHH4</accession>